<dbReference type="InterPro" id="IPR029058">
    <property type="entry name" value="AB_hydrolase_fold"/>
</dbReference>
<dbReference type="InterPro" id="IPR051093">
    <property type="entry name" value="Neuroligin/BSAL"/>
</dbReference>
<evidence type="ECO:0000259" key="4">
    <source>
        <dbReference type="Pfam" id="PF00135"/>
    </source>
</evidence>
<feature type="domain" description="Carboxylesterase type B" evidence="4">
    <location>
        <begin position="1"/>
        <end position="315"/>
    </location>
</feature>
<keyword evidence="3" id="KW-0812">Transmembrane</keyword>
<evidence type="ECO:0000256" key="3">
    <source>
        <dbReference type="SAM" id="Phobius"/>
    </source>
</evidence>
<gene>
    <name evidence="5" type="ORF">g.45172</name>
</gene>
<keyword evidence="3" id="KW-1133">Transmembrane helix</keyword>
<dbReference type="AlphaFoldDB" id="A0A1B6CXJ0"/>
<name>A0A1B6CXJ0_9HEMI</name>
<protein>
    <recommendedName>
        <fullName evidence="4">Carboxylesterase type B domain-containing protein</fullName>
    </recommendedName>
</protein>
<sequence>GASSVGFHLLSSLSTGYFVGAIGMSGSAFTPGIIKTQQRDQINEVRYAFNCNKDSPSLLTCLRRTNPEVLLRESAKISSWGPVIDVDYVNASDSPFFNGEPLALFQNSRFNDVPMMIGYTDMEDASLFKEKNFNIDDFKGIITEQINSEIPDSKDNDTCSIHKEFVVNSILFFYTPPAPLTEDMSLLRQKYLDYANEKNYGSGVVLQASFISKTKPVYLYRFNYRLKTTGICDLEDWMSVPQMCELPFVWGLPYWTSLSSQVVWNIADKKVTDSVMSMWGNFTKYFNPSQSGRSARWEPFTAGSPGILIVDKSFNMSDPNTFDFKSLSFWNDYFPKVMEASMCCNITAKGSCIYDSRSLLMNILLLMYLLFPSLVALLKTVNDMLTQI</sequence>
<proteinExistence type="inferred from homology"/>
<dbReference type="SUPFAM" id="SSF53474">
    <property type="entry name" value="alpha/beta-Hydrolases"/>
    <property type="match status" value="1"/>
</dbReference>
<dbReference type="Pfam" id="PF00135">
    <property type="entry name" value="COesterase"/>
    <property type="match status" value="1"/>
</dbReference>
<accession>A0A1B6CXJ0</accession>
<evidence type="ECO:0000256" key="2">
    <source>
        <dbReference type="ARBA" id="ARBA00023180"/>
    </source>
</evidence>
<feature type="non-terminal residue" evidence="5">
    <location>
        <position position="1"/>
    </location>
</feature>
<keyword evidence="3" id="KW-0472">Membrane</keyword>
<evidence type="ECO:0000313" key="5">
    <source>
        <dbReference type="EMBL" id="JAS18177.1"/>
    </source>
</evidence>
<dbReference type="InterPro" id="IPR002018">
    <property type="entry name" value="CarbesteraseB"/>
</dbReference>
<organism evidence="5">
    <name type="scientific">Clastoptera arizonana</name>
    <name type="common">Arizona spittle bug</name>
    <dbReference type="NCBI Taxonomy" id="38151"/>
    <lineage>
        <taxon>Eukaryota</taxon>
        <taxon>Metazoa</taxon>
        <taxon>Ecdysozoa</taxon>
        <taxon>Arthropoda</taxon>
        <taxon>Hexapoda</taxon>
        <taxon>Insecta</taxon>
        <taxon>Pterygota</taxon>
        <taxon>Neoptera</taxon>
        <taxon>Paraneoptera</taxon>
        <taxon>Hemiptera</taxon>
        <taxon>Auchenorrhyncha</taxon>
        <taxon>Cercopoidea</taxon>
        <taxon>Clastopteridae</taxon>
        <taxon>Clastoptera</taxon>
    </lineage>
</organism>
<evidence type="ECO:0000256" key="1">
    <source>
        <dbReference type="ARBA" id="ARBA00005964"/>
    </source>
</evidence>
<comment type="similarity">
    <text evidence="1">Belongs to the type-B carboxylesterase/lipase family.</text>
</comment>
<dbReference type="Gene3D" id="3.40.50.1820">
    <property type="entry name" value="alpha/beta hydrolase"/>
    <property type="match status" value="1"/>
</dbReference>
<reference evidence="5" key="1">
    <citation type="submission" date="2015-12" db="EMBL/GenBank/DDBJ databases">
        <title>De novo transcriptome assembly of four potential Pierce s Disease insect vectors from Arizona vineyards.</title>
        <authorList>
            <person name="Tassone E.E."/>
        </authorList>
    </citation>
    <scope>NUCLEOTIDE SEQUENCE</scope>
</reference>
<dbReference type="PANTHER" id="PTHR43903">
    <property type="entry name" value="NEUROLIGIN"/>
    <property type="match status" value="1"/>
</dbReference>
<feature type="transmembrane region" description="Helical" evidence="3">
    <location>
        <begin position="359"/>
        <end position="378"/>
    </location>
</feature>
<dbReference type="EMBL" id="GEDC01019121">
    <property type="protein sequence ID" value="JAS18177.1"/>
    <property type="molecule type" value="Transcribed_RNA"/>
</dbReference>
<keyword evidence="2" id="KW-0325">Glycoprotein</keyword>